<dbReference type="SUPFAM" id="SSF103378">
    <property type="entry name" value="2-methylcitrate dehydratase PrpD"/>
    <property type="match status" value="1"/>
</dbReference>
<feature type="domain" description="MmgE/PrpD N-terminal" evidence="1">
    <location>
        <begin position="3"/>
        <end position="47"/>
    </location>
</feature>
<proteinExistence type="predicted"/>
<dbReference type="Proteomes" id="UP001601444">
    <property type="component" value="Unassembled WGS sequence"/>
</dbReference>
<name>A0ABW6PV24_9NOCA</name>
<accession>A0ABW6PV24</accession>
<dbReference type="InterPro" id="IPR036148">
    <property type="entry name" value="MmgE/PrpD_sf"/>
</dbReference>
<dbReference type="InterPro" id="IPR045336">
    <property type="entry name" value="MmgE_PrpD_N"/>
</dbReference>
<protein>
    <submittedName>
        <fullName evidence="2">MmgE/PrpD family protein</fullName>
    </submittedName>
</protein>
<dbReference type="EMBL" id="JBIAMX010000020">
    <property type="protein sequence ID" value="MFF0546288.1"/>
    <property type="molecule type" value="Genomic_DNA"/>
</dbReference>
<dbReference type="InterPro" id="IPR042183">
    <property type="entry name" value="MmgE/PrpD_sf_1"/>
</dbReference>
<dbReference type="Pfam" id="PF03972">
    <property type="entry name" value="MmgE_PrpD_N"/>
    <property type="match status" value="1"/>
</dbReference>
<dbReference type="RefSeq" id="WP_387702679.1">
    <property type="nucleotide sequence ID" value="NZ_JBIAMX010000020.1"/>
</dbReference>
<evidence type="ECO:0000313" key="3">
    <source>
        <dbReference type="Proteomes" id="UP001601444"/>
    </source>
</evidence>
<keyword evidence="3" id="KW-1185">Reference proteome</keyword>
<sequence length="63" mass="6555">MPDTIPAVLAAAQHAGRSGHDLTRSVATAYEIRIAQARGICPHAHEIGAAIATARPRCPSART</sequence>
<gene>
    <name evidence="2" type="ORF">ACFYTF_25980</name>
</gene>
<evidence type="ECO:0000259" key="1">
    <source>
        <dbReference type="Pfam" id="PF03972"/>
    </source>
</evidence>
<comment type="caution">
    <text evidence="2">The sequence shown here is derived from an EMBL/GenBank/DDBJ whole genome shotgun (WGS) entry which is preliminary data.</text>
</comment>
<organism evidence="2 3">
    <name type="scientific">Nocardia thailandica</name>
    <dbReference type="NCBI Taxonomy" id="257275"/>
    <lineage>
        <taxon>Bacteria</taxon>
        <taxon>Bacillati</taxon>
        <taxon>Actinomycetota</taxon>
        <taxon>Actinomycetes</taxon>
        <taxon>Mycobacteriales</taxon>
        <taxon>Nocardiaceae</taxon>
        <taxon>Nocardia</taxon>
    </lineage>
</organism>
<reference evidence="2 3" key="1">
    <citation type="submission" date="2024-10" db="EMBL/GenBank/DDBJ databases">
        <title>The Natural Products Discovery Center: Release of the First 8490 Sequenced Strains for Exploring Actinobacteria Biosynthetic Diversity.</title>
        <authorList>
            <person name="Kalkreuter E."/>
            <person name="Kautsar S.A."/>
            <person name="Yang D."/>
            <person name="Bader C.D."/>
            <person name="Teijaro C.N."/>
            <person name="Fluegel L."/>
            <person name="Davis C.M."/>
            <person name="Simpson J.R."/>
            <person name="Lauterbach L."/>
            <person name="Steele A.D."/>
            <person name="Gui C."/>
            <person name="Meng S."/>
            <person name="Li G."/>
            <person name="Viehrig K."/>
            <person name="Ye F."/>
            <person name="Su P."/>
            <person name="Kiefer A.F."/>
            <person name="Nichols A."/>
            <person name="Cepeda A.J."/>
            <person name="Yan W."/>
            <person name="Fan B."/>
            <person name="Jiang Y."/>
            <person name="Adhikari A."/>
            <person name="Zheng C.-J."/>
            <person name="Schuster L."/>
            <person name="Cowan T.M."/>
            <person name="Smanski M.J."/>
            <person name="Chevrette M.G."/>
            <person name="De Carvalho L.P.S."/>
            <person name="Shen B."/>
        </authorList>
    </citation>
    <scope>NUCLEOTIDE SEQUENCE [LARGE SCALE GENOMIC DNA]</scope>
    <source>
        <strain evidence="2 3">NPDC004045</strain>
    </source>
</reference>
<dbReference type="Gene3D" id="1.10.4100.10">
    <property type="entry name" value="2-methylcitrate dehydratase PrpD"/>
    <property type="match status" value="1"/>
</dbReference>
<evidence type="ECO:0000313" key="2">
    <source>
        <dbReference type="EMBL" id="MFF0546288.1"/>
    </source>
</evidence>